<feature type="compositionally biased region" description="Polar residues" evidence="2">
    <location>
        <begin position="266"/>
        <end position="277"/>
    </location>
</feature>
<dbReference type="PROSITE" id="PS50911">
    <property type="entry name" value="CHAP"/>
    <property type="match status" value="1"/>
</dbReference>
<feature type="compositionally biased region" description="Basic and acidic residues" evidence="2">
    <location>
        <begin position="278"/>
        <end position="293"/>
    </location>
</feature>
<evidence type="ECO:0000259" key="3">
    <source>
        <dbReference type="PROSITE" id="PS50911"/>
    </source>
</evidence>
<reference evidence="4" key="1">
    <citation type="journal article" date="2012" name="Appl. Environ. Microbiol.">
        <title>Salivaricin D, a Novel Intrinsically Trypsin-Resistant Lantibiotic from Streptococcus salivarius 5M6c Isolated from a Healthy Infant.</title>
        <authorList>
            <person name="Birri D.J."/>
            <person name="Brede D.A."/>
            <person name="Nes I.F."/>
        </authorList>
    </citation>
    <scope>NUCLEOTIDE SEQUENCE</scope>
    <source>
        <strain evidence="4">5M6c</strain>
    </source>
</reference>
<feature type="compositionally biased region" description="Low complexity" evidence="2">
    <location>
        <begin position="294"/>
        <end position="306"/>
    </location>
</feature>
<evidence type="ECO:0000313" key="4">
    <source>
        <dbReference type="EMBL" id="AEX55127.1"/>
    </source>
</evidence>
<feature type="domain" description="Peptidase C51" evidence="3">
    <location>
        <begin position="549"/>
        <end position="674"/>
    </location>
</feature>
<comment type="similarity">
    <text evidence="1">Belongs to the glycosyl hydrolase 73 family.</text>
</comment>
<dbReference type="InterPro" id="IPR002901">
    <property type="entry name" value="MGlyc_endo_b_GlcNAc-like_dom"/>
</dbReference>
<dbReference type="Pfam" id="PF18013">
    <property type="entry name" value="Phage_lysozyme2"/>
    <property type="match status" value="1"/>
</dbReference>
<name>H2D722_STRSL</name>
<sequence length="703" mass="74780">MISKKKLRRISLQGSALSILLLNPIVNVSHLSSEIITFIKAEAETYYGYAPEDCRVVSGGSAQATPKTDTNTATDTSSKGAADTDWTQPGTTAYKNLKETWDFWVGKGMSGAQAAGVAGNIGGAENTSFTLDLMEYGGGGGGYLYQFTPHTKYSSWEGYDKSNSATNQGQFVIASEGDTVKRYIEATQGEDTAKAAENWANMYERPAAWALAASLKSRQDAAKKIYDMFDGGKIKQDNSKIASWAGGDVKSDSSNKEGSKTKSGSKDNSGGYTTSNDCKPKCDIDSKSSKDVKTNTNTDSSTSSAGASSLADKIDAFVKEHKDAYLQSWKAGGFLPSASIVQSIIEIGFNEDVPSFGKAHNMGGVKFATKADYPYTTKLYGDDAVSDSGPGTDVGDGTGGSYAYFKSYDAGIVGKSEFMAHQNLYTKAINNTDGKATLDAIADGGWATDPSYKTKLNEMYDTYGTRYKWLDQEAISKYGEKPYEASNSTDNVAKASETKAVSCEEPGAVIGGDGWQKTGGTVNYHSDMFWKRGDLPDDLKPYALNPESIGMAFGSRTGWDGASAYLSSGIFDQCTTFSAACFGALWVKDNKQMGGAHGMSGNGEDLVGQTSATLGTKVSTTPTSGDVFSYPNNHTGIVSHVFDNGDILVVEQNVIGYSGGGIGESFTWSYSYITKGTQTARSWTFTNPSSVGYNVNPSAKALA</sequence>
<feature type="region of interest" description="Disordered" evidence="2">
    <location>
        <begin position="58"/>
        <end position="85"/>
    </location>
</feature>
<proteinExistence type="inferred from homology"/>
<dbReference type="Pfam" id="PF01832">
    <property type="entry name" value="Glucosaminidase"/>
    <property type="match status" value="1"/>
</dbReference>
<feature type="region of interest" description="Disordered" evidence="2">
    <location>
        <begin position="244"/>
        <end position="306"/>
    </location>
</feature>
<dbReference type="InterPro" id="IPR041219">
    <property type="entry name" value="Phage_lysozyme2"/>
</dbReference>
<dbReference type="InterPro" id="IPR007921">
    <property type="entry name" value="CHAP_dom"/>
</dbReference>
<dbReference type="AlphaFoldDB" id="H2D722"/>
<dbReference type="EMBL" id="JN564797">
    <property type="protein sequence ID" value="AEX55127.1"/>
    <property type="molecule type" value="Genomic_DNA"/>
</dbReference>
<dbReference type="GO" id="GO:0004040">
    <property type="term" value="F:amidase activity"/>
    <property type="evidence" value="ECO:0007669"/>
    <property type="project" value="InterPro"/>
</dbReference>
<feature type="compositionally biased region" description="Basic and acidic residues" evidence="2">
    <location>
        <begin position="249"/>
        <end position="260"/>
    </location>
</feature>
<evidence type="ECO:0000256" key="1">
    <source>
        <dbReference type="ARBA" id="ARBA00010266"/>
    </source>
</evidence>
<evidence type="ECO:0000256" key="2">
    <source>
        <dbReference type="SAM" id="MobiDB-lite"/>
    </source>
</evidence>
<dbReference type="Pfam" id="PF05257">
    <property type="entry name" value="CHAP"/>
    <property type="match status" value="1"/>
</dbReference>
<dbReference type="Gene3D" id="3.90.1720.10">
    <property type="entry name" value="endopeptidase domain like (from Nostoc punctiforme)"/>
    <property type="match status" value="1"/>
</dbReference>
<feature type="compositionally biased region" description="Low complexity" evidence="2">
    <location>
        <begin position="64"/>
        <end position="79"/>
    </location>
</feature>
<protein>
    <recommendedName>
        <fullName evidence="3">Peptidase C51 domain-containing protein</fullName>
    </recommendedName>
</protein>
<organism evidence="4">
    <name type="scientific">Streptococcus salivarius</name>
    <dbReference type="NCBI Taxonomy" id="1304"/>
    <lineage>
        <taxon>Bacteria</taxon>
        <taxon>Bacillati</taxon>
        <taxon>Bacillota</taxon>
        <taxon>Bacilli</taxon>
        <taxon>Lactobacillales</taxon>
        <taxon>Streptococcaceae</taxon>
        <taxon>Streptococcus</taxon>
    </lineage>
</organism>
<accession>H2D722</accession>
<dbReference type="Gene3D" id="1.10.530.10">
    <property type="match status" value="2"/>
</dbReference>